<evidence type="ECO:0000313" key="3">
    <source>
        <dbReference type="EMBL" id="GAA1859704.1"/>
    </source>
</evidence>
<evidence type="ECO:0008006" key="5">
    <source>
        <dbReference type="Google" id="ProtNLM"/>
    </source>
</evidence>
<name>A0ABP4ZIZ2_9MICO</name>
<gene>
    <name evidence="3" type="ORF">GCM10009751_16460</name>
</gene>
<dbReference type="EMBL" id="BAAANL010000003">
    <property type="protein sequence ID" value="GAA1859704.1"/>
    <property type="molecule type" value="Genomic_DNA"/>
</dbReference>
<dbReference type="PROSITE" id="PS51257">
    <property type="entry name" value="PROKAR_LIPOPROTEIN"/>
    <property type="match status" value="1"/>
</dbReference>
<keyword evidence="4" id="KW-1185">Reference proteome</keyword>
<dbReference type="RefSeq" id="WP_344101470.1">
    <property type="nucleotide sequence ID" value="NZ_BAAANL010000003.1"/>
</dbReference>
<proteinExistence type="predicted"/>
<evidence type="ECO:0000313" key="4">
    <source>
        <dbReference type="Proteomes" id="UP001501094"/>
    </source>
</evidence>
<feature type="region of interest" description="Disordered" evidence="1">
    <location>
        <begin position="160"/>
        <end position="197"/>
    </location>
</feature>
<organism evidence="3 4">
    <name type="scientific">Myceligenerans crystallogenes</name>
    <dbReference type="NCBI Taxonomy" id="316335"/>
    <lineage>
        <taxon>Bacteria</taxon>
        <taxon>Bacillati</taxon>
        <taxon>Actinomycetota</taxon>
        <taxon>Actinomycetes</taxon>
        <taxon>Micrococcales</taxon>
        <taxon>Promicromonosporaceae</taxon>
        <taxon>Myceligenerans</taxon>
    </lineage>
</organism>
<feature type="signal peptide" evidence="2">
    <location>
        <begin position="1"/>
        <end position="31"/>
    </location>
</feature>
<comment type="caution">
    <text evidence="3">The sequence shown here is derived from an EMBL/GenBank/DDBJ whole genome shotgun (WGS) entry which is preliminary data.</text>
</comment>
<protein>
    <recommendedName>
        <fullName evidence="5">Copper(I)-binding protein</fullName>
    </recommendedName>
</protein>
<keyword evidence="2" id="KW-0732">Signal</keyword>
<sequence length="197" mass="19537">MSRRTTAPRRARTVAVAAVAAAGAALLSACAPTTTTLNYSPSDGVTVSVGAEEVSDFTKLRGLNLMVVSAEEGAPGHLLGALTNDTQDDVTFTLSPDGAAPATFDVAAGETLYLGGESGEPVLLDTVTASPGASVPSTLEADGVATEFSLPVVDGALPEYADYVPAPSGSASPGESASPAEDAEASATPEDPASPEE</sequence>
<dbReference type="Proteomes" id="UP001501094">
    <property type="component" value="Unassembled WGS sequence"/>
</dbReference>
<evidence type="ECO:0000256" key="1">
    <source>
        <dbReference type="SAM" id="MobiDB-lite"/>
    </source>
</evidence>
<reference evidence="4" key="1">
    <citation type="journal article" date="2019" name="Int. J. Syst. Evol. Microbiol.">
        <title>The Global Catalogue of Microorganisms (GCM) 10K type strain sequencing project: providing services to taxonomists for standard genome sequencing and annotation.</title>
        <authorList>
            <consortium name="The Broad Institute Genomics Platform"/>
            <consortium name="The Broad Institute Genome Sequencing Center for Infectious Disease"/>
            <person name="Wu L."/>
            <person name="Ma J."/>
        </authorList>
    </citation>
    <scope>NUCLEOTIDE SEQUENCE [LARGE SCALE GENOMIC DNA]</scope>
    <source>
        <strain evidence="4">JCM 14326</strain>
    </source>
</reference>
<accession>A0ABP4ZIZ2</accession>
<evidence type="ECO:0000256" key="2">
    <source>
        <dbReference type="SAM" id="SignalP"/>
    </source>
</evidence>
<feature type="compositionally biased region" description="Low complexity" evidence="1">
    <location>
        <begin position="165"/>
        <end position="191"/>
    </location>
</feature>
<feature type="chain" id="PRO_5046570580" description="Copper(I)-binding protein" evidence="2">
    <location>
        <begin position="32"/>
        <end position="197"/>
    </location>
</feature>